<protein>
    <recommendedName>
        <fullName evidence="4">Periplasmic heavy metal sensor</fullName>
    </recommendedName>
</protein>
<dbReference type="EMBL" id="DRQG01000128">
    <property type="protein sequence ID" value="HGY56743.1"/>
    <property type="molecule type" value="Genomic_DNA"/>
</dbReference>
<feature type="coiled-coil region" evidence="1">
    <location>
        <begin position="102"/>
        <end position="129"/>
    </location>
</feature>
<proteinExistence type="predicted"/>
<evidence type="ECO:0000313" key="3">
    <source>
        <dbReference type="EMBL" id="HGY56743.1"/>
    </source>
</evidence>
<reference evidence="3" key="1">
    <citation type="journal article" date="2020" name="mSystems">
        <title>Genome- and Community-Level Interaction Insights into Carbon Utilization and Element Cycling Functions of Hydrothermarchaeota in Hydrothermal Sediment.</title>
        <authorList>
            <person name="Zhou Z."/>
            <person name="Liu Y."/>
            <person name="Xu W."/>
            <person name="Pan J."/>
            <person name="Luo Z.H."/>
            <person name="Li M."/>
        </authorList>
    </citation>
    <scope>NUCLEOTIDE SEQUENCE [LARGE SCALE GENOMIC DNA]</scope>
    <source>
        <strain evidence="3">HyVt-577</strain>
    </source>
</reference>
<evidence type="ECO:0008006" key="4">
    <source>
        <dbReference type="Google" id="ProtNLM"/>
    </source>
</evidence>
<gene>
    <name evidence="3" type="ORF">ENK44_13640</name>
</gene>
<feature type="signal peptide" evidence="2">
    <location>
        <begin position="1"/>
        <end position="27"/>
    </location>
</feature>
<evidence type="ECO:0000256" key="1">
    <source>
        <dbReference type="SAM" id="Coils"/>
    </source>
</evidence>
<keyword evidence="1" id="KW-0175">Coiled coil</keyword>
<keyword evidence="2" id="KW-0732">Signal</keyword>
<organism evidence="3">
    <name type="scientific">Caldithrix abyssi</name>
    <dbReference type="NCBI Taxonomy" id="187145"/>
    <lineage>
        <taxon>Bacteria</taxon>
        <taxon>Pseudomonadati</taxon>
        <taxon>Calditrichota</taxon>
        <taxon>Calditrichia</taxon>
        <taxon>Calditrichales</taxon>
        <taxon>Calditrichaceae</taxon>
        <taxon>Caldithrix</taxon>
    </lineage>
</organism>
<dbReference type="AlphaFoldDB" id="A0A7V4U303"/>
<feature type="chain" id="PRO_5031405340" description="Periplasmic heavy metal sensor" evidence="2">
    <location>
        <begin position="28"/>
        <end position="173"/>
    </location>
</feature>
<evidence type="ECO:0000256" key="2">
    <source>
        <dbReference type="SAM" id="SignalP"/>
    </source>
</evidence>
<name>A0A7V4U303_CALAY</name>
<accession>A0A7V4U303</accession>
<dbReference type="Gene3D" id="1.20.120.1490">
    <property type="match status" value="1"/>
</dbReference>
<sequence length="173" mass="20938">MFQSKSFNSTALWLLAFLFTFSTAAFAQGYCHWDGWDYGSDMSWWNHGVPANYALSSDQIKKVNEIRKEYDEKLLPLRNELRTLRMESRGYASPYDADMDKVKTYRKKQRELEAEIEDLRLEMRKEINELLTDKQRLYFNEGNYGWWNRENSWWHENDYGMYGMSDYMDDCCW</sequence>
<comment type="caution">
    <text evidence="3">The sequence shown here is derived from an EMBL/GenBank/DDBJ whole genome shotgun (WGS) entry which is preliminary data.</text>
</comment>
<dbReference type="Proteomes" id="UP000885779">
    <property type="component" value="Unassembled WGS sequence"/>
</dbReference>